<keyword evidence="3" id="KW-0547">Nucleotide-binding</keyword>
<dbReference type="Gene3D" id="3.40.50.261">
    <property type="entry name" value="Succinyl-CoA synthetase domains"/>
    <property type="match status" value="1"/>
</dbReference>
<reference evidence="5" key="1">
    <citation type="journal article" date="2005" name="Environ. Microbiol.">
        <title>Genetic and functional properties of uncultivated thermophilic crenarchaeotes from a subsurface gold mine as revealed by analysis of genome fragments.</title>
        <authorList>
            <person name="Nunoura T."/>
            <person name="Hirayama H."/>
            <person name="Takami H."/>
            <person name="Oida H."/>
            <person name="Nishi S."/>
            <person name="Shimamura S."/>
            <person name="Suzuki Y."/>
            <person name="Inagaki F."/>
            <person name="Takai K."/>
            <person name="Nealson K.H."/>
            <person name="Horikoshi K."/>
        </authorList>
    </citation>
    <scope>NUCLEOTIDE SEQUENCE</scope>
</reference>
<name>H5S9J6_9ZZZZ</name>
<dbReference type="InterPro" id="IPR036291">
    <property type="entry name" value="NAD(P)-bd_dom_sf"/>
</dbReference>
<dbReference type="NCBIfam" id="NF004230">
    <property type="entry name" value="PRK05678.1"/>
    <property type="match status" value="1"/>
</dbReference>
<dbReference type="PIRSF" id="PIRSF001553">
    <property type="entry name" value="SucCS_alpha"/>
    <property type="match status" value="1"/>
</dbReference>
<dbReference type="EMBL" id="AP011640">
    <property type="protein sequence ID" value="BAL52832.1"/>
    <property type="molecule type" value="Genomic_DNA"/>
</dbReference>
<dbReference type="InterPro" id="IPR005811">
    <property type="entry name" value="SUCC_ACL_C"/>
</dbReference>
<dbReference type="GO" id="GO:0006099">
    <property type="term" value="P:tricarboxylic acid cycle"/>
    <property type="evidence" value="ECO:0007669"/>
    <property type="project" value="UniProtKB-KW"/>
</dbReference>
<keyword evidence="1" id="KW-0816">Tricarboxylic acid cycle</keyword>
<dbReference type="InterPro" id="IPR003781">
    <property type="entry name" value="CoA-bd"/>
</dbReference>
<dbReference type="SUPFAM" id="SSF52210">
    <property type="entry name" value="Succinyl-CoA synthetase domains"/>
    <property type="match status" value="1"/>
</dbReference>
<dbReference type="PRINTS" id="PR01798">
    <property type="entry name" value="SCOASYNTHASE"/>
</dbReference>
<evidence type="ECO:0000256" key="2">
    <source>
        <dbReference type="ARBA" id="ARBA00022598"/>
    </source>
</evidence>
<dbReference type="NCBIfam" id="TIGR01019">
    <property type="entry name" value="sucCoAalpha"/>
    <property type="match status" value="1"/>
</dbReference>
<dbReference type="PANTHER" id="PTHR11117:SF2">
    <property type="entry name" value="SUCCINATE--COA LIGASE [ADP_GDP-FORMING] SUBUNIT ALPHA, MITOCHONDRIAL"/>
    <property type="match status" value="1"/>
</dbReference>
<dbReference type="InterPro" id="IPR005810">
    <property type="entry name" value="CoA_lig_alpha"/>
</dbReference>
<evidence type="ECO:0000256" key="1">
    <source>
        <dbReference type="ARBA" id="ARBA00022532"/>
    </source>
</evidence>
<dbReference type="InterPro" id="IPR016102">
    <property type="entry name" value="Succinyl-CoA_synth-like"/>
</dbReference>
<dbReference type="GO" id="GO:0004776">
    <property type="term" value="F:succinate-CoA ligase (GDP-forming) activity"/>
    <property type="evidence" value="ECO:0007669"/>
    <property type="project" value="TreeGrafter"/>
</dbReference>
<evidence type="ECO:0000256" key="3">
    <source>
        <dbReference type="ARBA" id="ARBA00022741"/>
    </source>
</evidence>
<dbReference type="SUPFAM" id="SSF51735">
    <property type="entry name" value="NAD(P)-binding Rossmann-fold domains"/>
    <property type="match status" value="1"/>
</dbReference>
<evidence type="ECO:0000313" key="5">
    <source>
        <dbReference type="EMBL" id="BAL52832.1"/>
    </source>
</evidence>
<dbReference type="PROSITE" id="PS00399">
    <property type="entry name" value="SUCCINYL_COA_LIG_2"/>
    <property type="match status" value="1"/>
</dbReference>
<keyword evidence="2" id="KW-0436">Ligase</keyword>
<accession>H5S9J6</accession>
<feature type="domain" description="CoA-binding" evidence="4">
    <location>
        <begin position="4"/>
        <end position="100"/>
    </location>
</feature>
<proteinExistence type="inferred from homology"/>
<dbReference type="HAMAP" id="MF_01988">
    <property type="entry name" value="Succ_CoA_alpha"/>
    <property type="match status" value="1"/>
</dbReference>
<reference evidence="5" key="2">
    <citation type="journal article" date="2012" name="PLoS ONE">
        <title>A Deeply Branching Thermophilic Bacterium with an Ancient Acetyl-CoA Pathway Dominates a Subsurface Ecosystem.</title>
        <authorList>
            <person name="Takami H."/>
            <person name="Noguchi H."/>
            <person name="Takaki Y."/>
            <person name="Uchiyama I."/>
            <person name="Toyoda A."/>
            <person name="Nishi S."/>
            <person name="Chee G.-J."/>
            <person name="Arai W."/>
            <person name="Nunoura T."/>
            <person name="Itoh T."/>
            <person name="Hattori M."/>
            <person name="Takai K."/>
        </authorList>
    </citation>
    <scope>NUCLEOTIDE SEQUENCE</scope>
</reference>
<dbReference type="InterPro" id="IPR033847">
    <property type="entry name" value="Citrt_syn/SCS-alpha_CS"/>
</dbReference>
<dbReference type="GO" id="GO:0004775">
    <property type="term" value="F:succinate-CoA ligase (ADP-forming) activity"/>
    <property type="evidence" value="ECO:0007669"/>
    <property type="project" value="TreeGrafter"/>
</dbReference>
<dbReference type="FunFam" id="3.40.50.720:FF:000277">
    <property type="entry name" value="Succinate--CoA ligase [ADP-forming] subunit alpha"/>
    <property type="match status" value="1"/>
</dbReference>
<dbReference type="PROSITE" id="PS01216">
    <property type="entry name" value="SUCCINYL_COA_LIG_1"/>
    <property type="match status" value="1"/>
</dbReference>
<gene>
    <name evidence="5" type="ORF">HGMM_F03C06C37</name>
</gene>
<dbReference type="Gene3D" id="3.40.50.720">
    <property type="entry name" value="NAD(P)-binding Rossmann-like Domain"/>
    <property type="match status" value="1"/>
</dbReference>
<dbReference type="FunFam" id="3.40.50.261:FF:000006">
    <property type="entry name" value="Succinate--CoA ligase [ADP-forming] subunit alpha"/>
    <property type="match status" value="1"/>
</dbReference>
<dbReference type="PANTHER" id="PTHR11117">
    <property type="entry name" value="SUCCINYL-COA LIGASE SUBUNIT ALPHA"/>
    <property type="match status" value="1"/>
</dbReference>
<dbReference type="Pfam" id="PF02629">
    <property type="entry name" value="CoA_binding"/>
    <property type="match status" value="1"/>
</dbReference>
<evidence type="ECO:0000259" key="4">
    <source>
        <dbReference type="SMART" id="SM00881"/>
    </source>
</evidence>
<dbReference type="InterPro" id="IPR017440">
    <property type="entry name" value="Cit_synth/succinyl-CoA_lig_AS"/>
</dbReference>
<dbReference type="AlphaFoldDB" id="H5S9J6"/>
<dbReference type="SMART" id="SM00881">
    <property type="entry name" value="CoA_binding"/>
    <property type="match status" value="1"/>
</dbReference>
<protein>
    <submittedName>
        <fullName evidence="5">Succinyl-CoA synthetase alpha subunit</fullName>
    </submittedName>
</protein>
<dbReference type="GO" id="GO:0000166">
    <property type="term" value="F:nucleotide binding"/>
    <property type="evidence" value="ECO:0007669"/>
    <property type="project" value="UniProtKB-KW"/>
</dbReference>
<sequence length="294" mass="30647">MAILVNANSKVLVQGITGREGEFHTRQMLEYGTKVVAGVTPGKGGQQILGVPVYDTVKQAVAETGANVSCIFVPAPFAPDAILEAADAGIEVIVCITEGIPVQDMIRVVNYLKRCTQSRLIGPNCPGITTAGECKVGIMPGNLFRKGNIGLVSRSGTLTYEIVHELTRAGFGQSTCVGIGGDPIIGTTFMDVLPMFEADPQTEAIVLVGEIGGSDEEIAAEYIKHHMTKPVIGFISGRTAPPGKRMGHAGAIISGGKGSAQSKVQALSEAGVPIADTPAEIPQLVRARLRSCLG</sequence>
<organism evidence="5">
    <name type="scientific">uncultured prokaryote</name>
    <dbReference type="NCBI Taxonomy" id="198431"/>
    <lineage>
        <taxon>unclassified sequences</taxon>
        <taxon>environmental samples</taxon>
    </lineage>
</organism>
<dbReference type="Pfam" id="PF00549">
    <property type="entry name" value="Ligase_CoA"/>
    <property type="match status" value="1"/>
</dbReference>